<dbReference type="EMBL" id="QYYH01000095">
    <property type="protein sequence ID" value="RJY10729.1"/>
    <property type="molecule type" value="Genomic_DNA"/>
</dbReference>
<dbReference type="RefSeq" id="WP_121854265.1">
    <property type="nucleotide sequence ID" value="NZ_CP037952.1"/>
</dbReference>
<dbReference type="OrthoDB" id="9814523at2"/>
<keyword evidence="5 7" id="KW-0472">Membrane</keyword>
<dbReference type="InterPro" id="IPR038377">
    <property type="entry name" value="Na/Glc_symporter_sf"/>
</dbReference>
<evidence type="ECO:0000256" key="3">
    <source>
        <dbReference type="ARBA" id="ARBA00022692"/>
    </source>
</evidence>
<evidence type="ECO:0000313" key="9">
    <source>
        <dbReference type="Proteomes" id="UP000273022"/>
    </source>
</evidence>
<evidence type="ECO:0000256" key="2">
    <source>
        <dbReference type="ARBA" id="ARBA00006434"/>
    </source>
</evidence>
<dbReference type="GO" id="GO:0005886">
    <property type="term" value="C:plasma membrane"/>
    <property type="evidence" value="ECO:0007669"/>
    <property type="project" value="TreeGrafter"/>
</dbReference>
<sequence>MDTLQLMIFLGITGLVALITYFKCRGSVHTGNTNREYFLAGKGLSWIFIAGSLTLTNISTDTLVGLNGAQTSLVALWELTAVVGMLVLAKVLLPIYYRYKCTTTTELLEKRYNNPNIRTTISLMFLLGNLFIYLPILLFTGSLFMTSLFDIQVPQYLIAVIIAVVGGSYAIFGGLRAVAVSDTFNGIGLLIMGLLVTYLSLAAINFDFSGIPADKLTLIGSNDSDIPWHTLLTGMFFIQIFYWGTNQNITQRALAGKSLKEAQKGVYATAIIRLLIVPPVVVIPGIVAFKLFGDIGDLSYGTIVREVLPTWLSGAFAAVMLGTILSTYNSILNASAALYVCDLHEKHINPNVNVRRISVIISILMVLISLVVLPMYMNAQGIMALMQQLNGLLSMPILSAFITGLLFRNIDGRSIVIAVLFGIGLYALFTWVWTPLHYIHLMFITLCLSVTFALTINKMLFNQKAEFIGLSLLNKEKTETAGES</sequence>
<feature type="transmembrane region" description="Helical" evidence="7">
    <location>
        <begin position="357"/>
        <end position="377"/>
    </location>
</feature>
<evidence type="ECO:0000256" key="7">
    <source>
        <dbReference type="SAM" id="Phobius"/>
    </source>
</evidence>
<keyword evidence="4 7" id="KW-1133">Transmembrane helix</keyword>
<evidence type="ECO:0000256" key="1">
    <source>
        <dbReference type="ARBA" id="ARBA00004141"/>
    </source>
</evidence>
<feature type="transmembrane region" description="Helical" evidence="7">
    <location>
        <begin position="120"/>
        <end position="144"/>
    </location>
</feature>
<comment type="subcellular location">
    <subcellularLocation>
        <location evidence="1">Membrane</location>
        <topology evidence="1">Multi-pass membrane protein</topology>
    </subcellularLocation>
</comment>
<dbReference type="CDD" id="cd10328">
    <property type="entry name" value="SLC5sbd_YidK"/>
    <property type="match status" value="1"/>
</dbReference>
<evidence type="ECO:0000256" key="4">
    <source>
        <dbReference type="ARBA" id="ARBA00022989"/>
    </source>
</evidence>
<accession>A0A3A6TD90</accession>
<proteinExistence type="inferred from homology"/>
<dbReference type="PANTHER" id="PTHR11819:SF195">
    <property type="entry name" value="SODIUM_GLUCOSE COTRANSPORTER 4"/>
    <property type="match status" value="1"/>
</dbReference>
<dbReference type="Proteomes" id="UP000273022">
    <property type="component" value="Unassembled WGS sequence"/>
</dbReference>
<dbReference type="GO" id="GO:0005412">
    <property type="term" value="F:D-glucose:sodium symporter activity"/>
    <property type="evidence" value="ECO:0007669"/>
    <property type="project" value="TreeGrafter"/>
</dbReference>
<feature type="transmembrane region" description="Helical" evidence="7">
    <location>
        <begin position="36"/>
        <end position="55"/>
    </location>
</feature>
<gene>
    <name evidence="8" type="ORF">D5R81_14030</name>
</gene>
<dbReference type="AlphaFoldDB" id="A0A3A6TD90"/>
<dbReference type="NCBIfam" id="NF007790">
    <property type="entry name" value="PRK10484.1"/>
    <property type="match status" value="1"/>
</dbReference>
<keyword evidence="9" id="KW-1185">Reference proteome</keyword>
<feature type="transmembrane region" description="Helical" evidence="7">
    <location>
        <begin position="414"/>
        <end position="432"/>
    </location>
</feature>
<name>A0A3A6TD90_9GAMM</name>
<feature type="transmembrane region" description="Helical" evidence="7">
    <location>
        <begin position="438"/>
        <end position="456"/>
    </location>
</feature>
<feature type="transmembrane region" description="Helical" evidence="7">
    <location>
        <begin position="266"/>
        <end position="291"/>
    </location>
</feature>
<evidence type="ECO:0000313" key="8">
    <source>
        <dbReference type="EMBL" id="RJY10729.1"/>
    </source>
</evidence>
<dbReference type="PANTHER" id="PTHR11819">
    <property type="entry name" value="SOLUTE CARRIER FAMILY 5"/>
    <property type="match status" value="1"/>
</dbReference>
<feature type="transmembrane region" description="Helical" evidence="7">
    <location>
        <begin position="187"/>
        <end position="206"/>
    </location>
</feature>
<evidence type="ECO:0000256" key="6">
    <source>
        <dbReference type="RuleBase" id="RU362091"/>
    </source>
</evidence>
<keyword evidence="3 7" id="KW-0812">Transmembrane</keyword>
<comment type="caution">
    <text evidence="8">The sequence shown here is derived from an EMBL/GenBank/DDBJ whole genome shotgun (WGS) entry which is preliminary data.</text>
</comment>
<comment type="similarity">
    <text evidence="2 6">Belongs to the sodium:solute symporter (SSF) (TC 2.A.21) family.</text>
</comment>
<feature type="transmembrane region" description="Helical" evidence="7">
    <location>
        <begin position="226"/>
        <end position="245"/>
    </location>
</feature>
<protein>
    <submittedName>
        <fullName evidence="8">Solute:sodium symporter family transporter</fullName>
    </submittedName>
</protein>
<dbReference type="Pfam" id="PF00474">
    <property type="entry name" value="SSF"/>
    <property type="match status" value="1"/>
</dbReference>
<evidence type="ECO:0000256" key="5">
    <source>
        <dbReference type="ARBA" id="ARBA00023136"/>
    </source>
</evidence>
<dbReference type="NCBIfam" id="TIGR00813">
    <property type="entry name" value="sss"/>
    <property type="match status" value="1"/>
</dbReference>
<feature type="transmembrane region" description="Helical" evidence="7">
    <location>
        <begin position="6"/>
        <end position="24"/>
    </location>
</feature>
<feature type="transmembrane region" description="Helical" evidence="7">
    <location>
        <begin position="311"/>
        <end position="336"/>
    </location>
</feature>
<dbReference type="PROSITE" id="PS50283">
    <property type="entry name" value="NA_SOLUT_SYMP_3"/>
    <property type="match status" value="1"/>
</dbReference>
<reference evidence="8 9" key="1">
    <citation type="submission" date="2018-09" db="EMBL/GenBank/DDBJ databases">
        <title>Phylogeny of the Shewanellaceae, and recommendation for two new genera, Pseudoshewanella and Parashewanella.</title>
        <authorList>
            <person name="Wang G."/>
        </authorList>
    </citation>
    <scope>NUCLEOTIDE SEQUENCE [LARGE SCALE GENOMIC DNA]</scope>
    <source>
        <strain evidence="8 9">KCTC 22492</strain>
    </source>
</reference>
<dbReference type="Gene3D" id="1.20.1730.10">
    <property type="entry name" value="Sodium/glucose cotransporter"/>
    <property type="match status" value="1"/>
</dbReference>
<feature type="transmembrane region" description="Helical" evidence="7">
    <location>
        <begin position="75"/>
        <end position="99"/>
    </location>
</feature>
<feature type="transmembrane region" description="Helical" evidence="7">
    <location>
        <begin position="156"/>
        <end position="175"/>
    </location>
</feature>
<feature type="transmembrane region" description="Helical" evidence="7">
    <location>
        <begin position="389"/>
        <end position="407"/>
    </location>
</feature>
<organism evidence="8 9">
    <name type="scientific">Parashewanella spongiae</name>
    <dbReference type="NCBI Taxonomy" id="342950"/>
    <lineage>
        <taxon>Bacteria</taxon>
        <taxon>Pseudomonadati</taxon>
        <taxon>Pseudomonadota</taxon>
        <taxon>Gammaproteobacteria</taxon>
        <taxon>Alteromonadales</taxon>
        <taxon>Shewanellaceae</taxon>
        <taxon>Parashewanella</taxon>
    </lineage>
</organism>
<dbReference type="InterPro" id="IPR001734">
    <property type="entry name" value="Na/solute_symporter"/>
</dbReference>